<sequence>MRRWRFKLSLQNLLTPTYSEVSYRRYCSVEDLLRERCKSIMNGYISAKKTISFRQDRFIFSAFIPEY</sequence>
<evidence type="ECO:0000313" key="1">
    <source>
        <dbReference type="EMBL" id="EYC42605.1"/>
    </source>
</evidence>
<accession>A0A016WSJ3</accession>
<gene>
    <name evidence="1" type="primary">Acey_s0525.g2928</name>
    <name evidence="1" type="ORF">Y032_0525g2928</name>
</gene>
<organism evidence="1 2">
    <name type="scientific">Ancylostoma ceylanicum</name>
    <dbReference type="NCBI Taxonomy" id="53326"/>
    <lineage>
        <taxon>Eukaryota</taxon>
        <taxon>Metazoa</taxon>
        <taxon>Ecdysozoa</taxon>
        <taxon>Nematoda</taxon>
        <taxon>Chromadorea</taxon>
        <taxon>Rhabditida</taxon>
        <taxon>Rhabditina</taxon>
        <taxon>Rhabditomorpha</taxon>
        <taxon>Strongyloidea</taxon>
        <taxon>Ancylostomatidae</taxon>
        <taxon>Ancylostomatinae</taxon>
        <taxon>Ancylostoma</taxon>
    </lineage>
</organism>
<name>A0A016WSJ3_9BILA</name>
<dbReference type="EMBL" id="JARK01000125">
    <property type="protein sequence ID" value="EYC42605.1"/>
    <property type="molecule type" value="Genomic_DNA"/>
</dbReference>
<evidence type="ECO:0000313" key="2">
    <source>
        <dbReference type="Proteomes" id="UP000024635"/>
    </source>
</evidence>
<reference evidence="2" key="1">
    <citation type="journal article" date="2015" name="Nat. Genet.">
        <title>The genome and transcriptome of the zoonotic hookworm Ancylostoma ceylanicum identify infection-specific gene families.</title>
        <authorList>
            <person name="Schwarz E.M."/>
            <person name="Hu Y."/>
            <person name="Antoshechkin I."/>
            <person name="Miller M.M."/>
            <person name="Sternberg P.W."/>
            <person name="Aroian R.V."/>
        </authorList>
    </citation>
    <scope>NUCLEOTIDE SEQUENCE</scope>
    <source>
        <strain evidence="2">HY135</strain>
    </source>
</reference>
<protein>
    <submittedName>
        <fullName evidence="1">Uncharacterized protein</fullName>
    </submittedName>
</protein>
<dbReference type="AlphaFoldDB" id="A0A016WSJ3"/>
<dbReference type="Proteomes" id="UP000024635">
    <property type="component" value="Unassembled WGS sequence"/>
</dbReference>
<comment type="caution">
    <text evidence="1">The sequence shown here is derived from an EMBL/GenBank/DDBJ whole genome shotgun (WGS) entry which is preliminary data.</text>
</comment>
<proteinExistence type="predicted"/>
<keyword evidence="2" id="KW-1185">Reference proteome</keyword>